<dbReference type="Gene3D" id="2.130.10.130">
    <property type="entry name" value="Integrin alpha, N-terminal"/>
    <property type="match status" value="1"/>
</dbReference>
<dbReference type="AlphaFoldDB" id="A0A410FVR3"/>
<dbReference type="EMBL" id="CP034928">
    <property type="protein sequence ID" value="QAA77094.1"/>
    <property type="molecule type" value="Genomic_DNA"/>
</dbReference>
<dbReference type="Pfam" id="PF13517">
    <property type="entry name" value="FG-GAP_3"/>
    <property type="match status" value="1"/>
</dbReference>
<protein>
    <recommendedName>
        <fullName evidence="4">VCBS repeat-containing protein</fullName>
    </recommendedName>
</protein>
<evidence type="ECO:0000313" key="3">
    <source>
        <dbReference type="Proteomes" id="UP000287233"/>
    </source>
</evidence>
<evidence type="ECO:0000256" key="1">
    <source>
        <dbReference type="ARBA" id="ARBA00022729"/>
    </source>
</evidence>
<proteinExistence type="predicted"/>
<dbReference type="InterPro" id="IPR028994">
    <property type="entry name" value="Integrin_alpha_N"/>
</dbReference>
<organism evidence="2 3">
    <name type="scientific">Bipolaricaulis sibiricus</name>
    <dbReference type="NCBI Taxonomy" id="2501609"/>
    <lineage>
        <taxon>Bacteria</taxon>
        <taxon>Candidatus Bipolaricaulota</taxon>
        <taxon>Candidatus Bipolaricaulia</taxon>
        <taxon>Candidatus Bipolaricaulales</taxon>
        <taxon>Candidatus Bipolaricaulaceae</taxon>
        <taxon>Candidatus Bipolaricaulis</taxon>
    </lineage>
</organism>
<dbReference type="InterPro" id="IPR013517">
    <property type="entry name" value="FG-GAP"/>
</dbReference>
<keyword evidence="1" id="KW-0732">Signal</keyword>
<evidence type="ECO:0008006" key="4">
    <source>
        <dbReference type="Google" id="ProtNLM"/>
    </source>
</evidence>
<dbReference type="PANTHER" id="PTHR45460">
    <property type="entry name" value="SIMILAR TO CYSTEINE PROTEINASE"/>
    <property type="match status" value="1"/>
</dbReference>
<dbReference type="SUPFAM" id="SSF69318">
    <property type="entry name" value="Integrin alpha N-terminal domain"/>
    <property type="match status" value="2"/>
</dbReference>
<sequence>MKRVSRWWCSRWDVAMFLTRGVVICGLALLSPHDGTSASDKTLHLSSWDVVTFQFPIGEPVVMAAGDFNRDGSDDLFLVTAIKRPRLVFGALGPEFLPSDEHEIRFFILSWRAEEPEEPYLISTLPASNQQVGLDKPLVADLDRDGYQDVVVLLSIGPISAPPALFDLENIKTQLVIFWNEGDGTFVQDRIPVELLPIPAYHVPTLFALGDFNSDDLLDIACLDSRNLRLQVFYNKGNRSFTGPEFVLLGHTDDACIPVAMNLHSARVDETRQGDDIVVSGPCYHAEDNFDHFIRVIFSCGTDCWEASPLLLADVQMQSFQDALWDIAIEDVDGDEHMDILLLGQLGAAEAKPQIPRPAPSLMDIYLLPGDGRGQFGPPRFLGWSEMGRFLFVDSQPEGEWGVTIVVLTENVVWPAIVVHISSDFSQVSSTTLYGRGYVIDGAVINKGTSRELVLLASLDLESEVTLVNVVRGW</sequence>
<gene>
    <name evidence="2" type="ORF">BIP78_1328</name>
</gene>
<name>A0A410FVR3_BIPS1</name>
<evidence type="ECO:0000313" key="2">
    <source>
        <dbReference type="EMBL" id="QAA77094.1"/>
    </source>
</evidence>
<reference evidence="3" key="1">
    <citation type="submission" date="2018-12" db="EMBL/GenBank/DDBJ databases">
        <title>Complete genome sequence of an uncultured bacterium of the candidate phylum Bipolaricaulota.</title>
        <authorList>
            <person name="Kadnikov V.V."/>
            <person name="Mardanov A.V."/>
            <person name="Beletsky A.V."/>
            <person name="Frank Y.A."/>
            <person name="Karnachuk O.V."/>
            <person name="Ravin N.V."/>
        </authorList>
    </citation>
    <scope>NUCLEOTIDE SEQUENCE [LARGE SCALE GENOMIC DNA]</scope>
</reference>
<dbReference type="Proteomes" id="UP000287233">
    <property type="component" value="Chromosome"/>
</dbReference>
<accession>A0A410FVR3</accession>
<dbReference type="PANTHER" id="PTHR45460:SF2">
    <property type="entry name" value="ALPHA 1,3 GLUCANASE, GH71 FAMILY (EUROFUNG)"/>
    <property type="match status" value="1"/>
</dbReference>
<dbReference type="KEGG" id="bih:BIP78_1328"/>